<reference evidence="2" key="1">
    <citation type="submission" date="2011-06" db="EMBL/GenBank/DDBJ databases">
        <authorList>
            <consortium name="US DOE Joint Genome Institute (JGI-PGF)"/>
            <person name="Lucas S."/>
            <person name="Han J."/>
            <person name="Lapidus A."/>
            <person name="Cheng J.-F."/>
            <person name="Goodwin L."/>
            <person name="Pitluck S."/>
            <person name="Peters L."/>
            <person name="Land M.L."/>
            <person name="Hauser L."/>
            <person name="Vogl K."/>
            <person name="Liu Z."/>
            <person name="Overmann J."/>
            <person name="Frigaard N.-U."/>
            <person name="Bryant D.A."/>
            <person name="Woyke T.J."/>
        </authorList>
    </citation>
    <scope>NUCLEOTIDE SEQUENCE [LARGE SCALE GENOMIC DNA]</scope>
    <source>
        <strain evidence="2">970</strain>
    </source>
</reference>
<sequence length="178" mass="19482">MNLSAPAHLETREAVTLEAIYTFTDGPQRIEHLPFIGLASEANALFAVLSRLSESERQALLKVSLCLYCNAPDESEWLWLDESRGKYYFTATTPEPEAKPAPRIHPSLVAAFKADPCDETAQEIFLAVDPSTGFVVLDGATLQDGPSDGLVIRDCNGRFVVYIDTDGRLHASKTEVPA</sequence>
<dbReference type="HOGENOM" id="CLU_1509949_0_0_6"/>
<evidence type="ECO:0000313" key="1">
    <source>
        <dbReference type="EMBL" id="EIC23785.1"/>
    </source>
</evidence>
<dbReference type="Proteomes" id="UP000002964">
    <property type="component" value="Unassembled WGS sequence"/>
</dbReference>
<dbReference type="EMBL" id="JH603164">
    <property type="protein sequence ID" value="EIC23785.1"/>
    <property type="molecule type" value="Genomic_DNA"/>
</dbReference>
<accession>H8YVZ4</accession>
<dbReference type="AlphaFoldDB" id="H8YVZ4"/>
<proteinExistence type="predicted"/>
<dbReference type="STRING" id="631362.Thi970DRAFT_00296"/>
<gene>
    <name evidence="1" type="ORF">Thi970DRAFT_00296</name>
</gene>
<dbReference type="RefSeq" id="WP_009146759.1">
    <property type="nucleotide sequence ID" value="NZ_CP121471.1"/>
</dbReference>
<reference evidence="1 2" key="2">
    <citation type="submission" date="2011-11" db="EMBL/GenBank/DDBJ databases">
        <authorList>
            <consortium name="US DOE Joint Genome Institute"/>
            <person name="Lucas S."/>
            <person name="Han J."/>
            <person name="Lapidus A."/>
            <person name="Cheng J.-F."/>
            <person name="Goodwin L."/>
            <person name="Pitluck S."/>
            <person name="Peters L."/>
            <person name="Ovchinnikova G."/>
            <person name="Zhang X."/>
            <person name="Detter J.C."/>
            <person name="Han C."/>
            <person name="Tapia R."/>
            <person name="Land M."/>
            <person name="Hauser L."/>
            <person name="Kyrpides N."/>
            <person name="Ivanova N."/>
            <person name="Pagani I."/>
            <person name="Vogl K."/>
            <person name="Liu Z."/>
            <person name="Overmann J."/>
            <person name="Frigaard N.-U."/>
            <person name="Bryant D."/>
            <person name="Woyke T."/>
        </authorList>
    </citation>
    <scope>NUCLEOTIDE SEQUENCE [LARGE SCALE GENOMIC DNA]</scope>
    <source>
        <strain evidence="1 2">970</strain>
    </source>
</reference>
<protein>
    <submittedName>
        <fullName evidence="1">Uncharacterized protein</fullName>
    </submittedName>
</protein>
<evidence type="ECO:0000313" key="2">
    <source>
        <dbReference type="Proteomes" id="UP000002964"/>
    </source>
</evidence>
<name>H8YVZ4_9GAMM</name>
<keyword evidence="2" id="KW-1185">Reference proteome</keyword>
<organism evidence="1 2">
    <name type="scientific">Thiorhodovibrio frisius</name>
    <dbReference type="NCBI Taxonomy" id="631362"/>
    <lineage>
        <taxon>Bacteria</taxon>
        <taxon>Pseudomonadati</taxon>
        <taxon>Pseudomonadota</taxon>
        <taxon>Gammaproteobacteria</taxon>
        <taxon>Chromatiales</taxon>
        <taxon>Chromatiaceae</taxon>
        <taxon>Thiorhodovibrio</taxon>
    </lineage>
</organism>